<organism evidence="5 6">
    <name type="scientific">Stichopus japonicus</name>
    <name type="common">Sea cucumber</name>
    <dbReference type="NCBI Taxonomy" id="307972"/>
    <lineage>
        <taxon>Eukaryota</taxon>
        <taxon>Metazoa</taxon>
        <taxon>Echinodermata</taxon>
        <taxon>Eleutherozoa</taxon>
        <taxon>Echinozoa</taxon>
        <taxon>Holothuroidea</taxon>
        <taxon>Aspidochirotacea</taxon>
        <taxon>Aspidochirotida</taxon>
        <taxon>Stichopodidae</taxon>
        <taxon>Apostichopus</taxon>
    </lineage>
</organism>
<dbReference type="AlphaFoldDB" id="A0A2G8JWC8"/>
<dbReference type="PANTHER" id="PTHR24369">
    <property type="entry name" value="ANTIGEN BSP, PUTATIVE-RELATED"/>
    <property type="match status" value="1"/>
</dbReference>
<dbReference type="GO" id="GO:0005886">
    <property type="term" value="C:plasma membrane"/>
    <property type="evidence" value="ECO:0007669"/>
    <property type="project" value="TreeGrafter"/>
</dbReference>
<name>A0A2G8JWC8_STIJA</name>
<keyword evidence="6" id="KW-1185">Reference proteome</keyword>
<evidence type="ECO:0000313" key="6">
    <source>
        <dbReference type="Proteomes" id="UP000230750"/>
    </source>
</evidence>
<dbReference type="InterPro" id="IPR050541">
    <property type="entry name" value="LRR_TM_domain-containing"/>
</dbReference>
<keyword evidence="4" id="KW-0732">Signal</keyword>
<dbReference type="OrthoDB" id="1687175at2759"/>
<feature type="signal peptide" evidence="4">
    <location>
        <begin position="1"/>
        <end position="22"/>
    </location>
</feature>
<gene>
    <name evidence="5" type="ORF">BSL78_23133</name>
</gene>
<keyword evidence="3" id="KW-0812">Transmembrane</keyword>
<dbReference type="Proteomes" id="UP000230750">
    <property type="component" value="Unassembled WGS sequence"/>
</dbReference>
<dbReference type="InterPro" id="IPR003591">
    <property type="entry name" value="Leu-rich_rpt_typical-subtyp"/>
</dbReference>
<keyword evidence="3" id="KW-1133">Transmembrane helix</keyword>
<dbReference type="EMBL" id="MRZV01001173">
    <property type="protein sequence ID" value="PIK40029.1"/>
    <property type="molecule type" value="Genomic_DNA"/>
</dbReference>
<dbReference type="PROSITE" id="PS51450">
    <property type="entry name" value="LRR"/>
    <property type="match status" value="3"/>
</dbReference>
<keyword evidence="1" id="KW-0433">Leucine-rich repeat</keyword>
<dbReference type="InterPro" id="IPR032675">
    <property type="entry name" value="LRR_dom_sf"/>
</dbReference>
<comment type="caution">
    <text evidence="5">The sequence shown here is derived from an EMBL/GenBank/DDBJ whole genome shotgun (WGS) entry which is preliminary data.</text>
</comment>
<keyword evidence="3" id="KW-0472">Membrane</keyword>
<feature type="chain" id="PRO_5013741948" evidence="4">
    <location>
        <begin position="23"/>
        <end position="729"/>
    </location>
</feature>
<dbReference type="SMART" id="SM00365">
    <property type="entry name" value="LRR_SD22"/>
    <property type="match status" value="4"/>
</dbReference>
<accession>A0A2G8JWC8</accession>
<dbReference type="SUPFAM" id="SSF52058">
    <property type="entry name" value="L domain-like"/>
    <property type="match status" value="1"/>
</dbReference>
<dbReference type="STRING" id="307972.A0A2G8JWC8"/>
<dbReference type="Pfam" id="PF13855">
    <property type="entry name" value="LRR_8"/>
    <property type="match status" value="3"/>
</dbReference>
<sequence length="729" mass="79642">MTNAGIGPTLLYFVAIVALAHGCPSSCSCLFLPVNQYHVICIDAQLSSFPGNIPSQTTYLSLATNSISSINANDLVGLENLQILDLSDNQIETIDDDAFLSLTELEELYLEENELKSFGPQHVQTTAKLVILDLSSNPYLTLDECFLSPLDKLETLRLSGSPINFGLDLFGNATLCTSYRCNALSDMRCHLPLLKELDISETLTNDVPVELFLLTPNLEKLSLARNGITSIPDDAFVVLNSLQDLSLNYNNMTNVNQRTLNGLRGLTKLELGNLGLVIEADIFDVLPNLSELSLTLLGQDVIDSLAPSVANTNVTKLNLHHNFLVSIPASMSHISTITSLDLSQNAITHVPEREFSSSLKEINLSNNNLDSLHQDAFDGLSQLETLKLCYNELAIVPSSVFDPIPLTTTICLGQNPWVCNCTMLPIIVDSRHHTFPYPQCSSPTDLSGRPFSAVNENDLNCVYTTIKNPTVTTISGTTAATVTTTPTANSTPKMNPTLMSSEVITGGRHTSPFVHEPSTSKSTTKYSRTTVQVVTFAASDIPSASHNENNTILIVSIVMSLLLVVVAVLTFVFICNCKRSIKTKRAAVVVYSTSMPHNVPSSQDLPPDYESILPNPQVTVENLDYREHTNILLNVAPIDITHPITANNESFNRAQCNPGLNGHCESKAPNGAVVHHYLGATHVDLNTNQNTSFLSSELNEKAELSKMYEDERYASSLHHRFVHHPLVSI</sequence>
<dbReference type="FunFam" id="3.80.10.10:FF:001360">
    <property type="entry name" value="Uncharacterized protein"/>
    <property type="match status" value="1"/>
</dbReference>
<evidence type="ECO:0000256" key="2">
    <source>
        <dbReference type="ARBA" id="ARBA00022737"/>
    </source>
</evidence>
<dbReference type="InterPro" id="IPR001611">
    <property type="entry name" value="Leu-rich_rpt"/>
</dbReference>
<feature type="transmembrane region" description="Helical" evidence="3">
    <location>
        <begin position="552"/>
        <end position="575"/>
    </location>
</feature>
<protein>
    <submittedName>
        <fullName evidence="5">Uncharacterized protein</fullName>
    </submittedName>
</protein>
<evidence type="ECO:0000256" key="4">
    <source>
        <dbReference type="SAM" id="SignalP"/>
    </source>
</evidence>
<proteinExistence type="predicted"/>
<dbReference type="Gene3D" id="3.80.10.10">
    <property type="entry name" value="Ribonuclease Inhibitor"/>
    <property type="match status" value="3"/>
</dbReference>
<keyword evidence="2" id="KW-0677">Repeat</keyword>
<reference evidence="5 6" key="1">
    <citation type="journal article" date="2017" name="PLoS Biol.">
        <title>The sea cucumber genome provides insights into morphological evolution and visceral regeneration.</title>
        <authorList>
            <person name="Zhang X."/>
            <person name="Sun L."/>
            <person name="Yuan J."/>
            <person name="Sun Y."/>
            <person name="Gao Y."/>
            <person name="Zhang L."/>
            <person name="Li S."/>
            <person name="Dai H."/>
            <person name="Hamel J.F."/>
            <person name="Liu C."/>
            <person name="Yu Y."/>
            <person name="Liu S."/>
            <person name="Lin W."/>
            <person name="Guo K."/>
            <person name="Jin S."/>
            <person name="Xu P."/>
            <person name="Storey K.B."/>
            <person name="Huan P."/>
            <person name="Zhang T."/>
            <person name="Zhou Y."/>
            <person name="Zhang J."/>
            <person name="Lin C."/>
            <person name="Li X."/>
            <person name="Xing L."/>
            <person name="Huo D."/>
            <person name="Sun M."/>
            <person name="Wang L."/>
            <person name="Mercier A."/>
            <person name="Li F."/>
            <person name="Yang H."/>
            <person name="Xiang J."/>
        </authorList>
    </citation>
    <scope>NUCLEOTIDE SEQUENCE [LARGE SCALE GENOMIC DNA]</scope>
    <source>
        <strain evidence="5">Shaxun</strain>
        <tissue evidence="5">Muscle</tissue>
    </source>
</reference>
<evidence type="ECO:0000313" key="5">
    <source>
        <dbReference type="EMBL" id="PIK40029.1"/>
    </source>
</evidence>
<evidence type="ECO:0000256" key="1">
    <source>
        <dbReference type="ARBA" id="ARBA00022614"/>
    </source>
</evidence>
<dbReference type="PANTHER" id="PTHR24369:SF211">
    <property type="entry name" value="LEUCINE-RICH REPEAT-CONTAINING PROTEIN 15-LIKE"/>
    <property type="match status" value="1"/>
</dbReference>
<dbReference type="SMART" id="SM00369">
    <property type="entry name" value="LRR_TYP"/>
    <property type="match status" value="8"/>
</dbReference>
<evidence type="ECO:0000256" key="3">
    <source>
        <dbReference type="SAM" id="Phobius"/>
    </source>
</evidence>